<comment type="cofactor">
    <cofactor evidence="1">
        <name>Mn(2+)</name>
        <dbReference type="ChEBI" id="CHEBI:29035"/>
    </cofactor>
</comment>
<evidence type="ECO:0000256" key="2">
    <source>
        <dbReference type="ARBA" id="ARBA00001946"/>
    </source>
</evidence>
<comment type="cofactor">
    <cofactor evidence="2">
        <name>Mg(2+)</name>
        <dbReference type="ChEBI" id="CHEBI:18420"/>
    </cofactor>
</comment>
<reference evidence="9" key="1">
    <citation type="submission" date="2018-06" db="EMBL/GenBank/DDBJ databases">
        <authorList>
            <person name="Zhirakovskaya E."/>
        </authorList>
    </citation>
    <scope>NUCLEOTIDE SEQUENCE</scope>
</reference>
<keyword evidence="5" id="KW-0479">Metal-binding</keyword>
<feature type="non-terminal residue" evidence="9">
    <location>
        <position position="86"/>
    </location>
</feature>
<dbReference type="Gene3D" id="3.90.870.10">
    <property type="entry name" value="DHBP synthase"/>
    <property type="match status" value="1"/>
</dbReference>
<evidence type="ECO:0000256" key="8">
    <source>
        <dbReference type="ARBA" id="ARBA00023239"/>
    </source>
</evidence>
<dbReference type="SUPFAM" id="SSF55821">
    <property type="entry name" value="YrdC/RibB"/>
    <property type="match status" value="1"/>
</dbReference>
<keyword evidence="7" id="KW-0464">Manganese</keyword>
<evidence type="ECO:0000256" key="6">
    <source>
        <dbReference type="ARBA" id="ARBA00022842"/>
    </source>
</evidence>
<dbReference type="InterPro" id="IPR017945">
    <property type="entry name" value="DHBP_synth_RibB-like_a/b_dom"/>
</dbReference>
<dbReference type="GO" id="GO:0008686">
    <property type="term" value="F:3,4-dihydroxy-2-butanone-4-phosphate synthase activity"/>
    <property type="evidence" value="ECO:0007669"/>
    <property type="project" value="UniProtKB-EC"/>
</dbReference>
<name>A0A3B1ACI6_9ZZZZ</name>
<dbReference type="GO" id="GO:0003935">
    <property type="term" value="F:GTP cyclohydrolase II activity"/>
    <property type="evidence" value="ECO:0007669"/>
    <property type="project" value="UniProtKB-EC"/>
</dbReference>
<dbReference type="GO" id="GO:0005829">
    <property type="term" value="C:cytosol"/>
    <property type="evidence" value="ECO:0007669"/>
    <property type="project" value="TreeGrafter"/>
</dbReference>
<keyword evidence="6" id="KW-0460">Magnesium</keyword>
<proteinExistence type="predicted"/>
<sequence length="86" mass="9758">MELNSTEEIVSDMREGKMVILMDDEDRENEGDLIMAAAKVRTEDINFMARNGRGLICLTLTQARCEQLRLPLMVNDNNAAYSTNFT</sequence>
<keyword evidence="9" id="KW-0378">Hydrolase</keyword>
<dbReference type="EC" id="4.1.99.12" evidence="9"/>
<organism evidence="9">
    <name type="scientific">hydrothermal vent metagenome</name>
    <dbReference type="NCBI Taxonomy" id="652676"/>
    <lineage>
        <taxon>unclassified sequences</taxon>
        <taxon>metagenomes</taxon>
        <taxon>ecological metagenomes</taxon>
    </lineage>
</organism>
<evidence type="ECO:0000256" key="1">
    <source>
        <dbReference type="ARBA" id="ARBA00001936"/>
    </source>
</evidence>
<dbReference type="UniPathway" id="UPA00275"/>
<dbReference type="PANTHER" id="PTHR21327:SF34">
    <property type="entry name" value="3,4-DIHYDROXY-2-BUTANONE 4-PHOSPHATE SYNTHASE"/>
    <property type="match status" value="1"/>
</dbReference>
<evidence type="ECO:0000256" key="3">
    <source>
        <dbReference type="ARBA" id="ARBA00005104"/>
    </source>
</evidence>
<accession>A0A3B1ACI6</accession>
<keyword evidence="8 9" id="KW-0456">Lyase</keyword>
<dbReference type="Pfam" id="PF00926">
    <property type="entry name" value="DHBP_synthase"/>
    <property type="match status" value="1"/>
</dbReference>
<evidence type="ECO:0000256" key="5">
    <source>
        <dbReference type="ARBA" id="ARBA00022723"/>
    </source>
</evidence>
<comment type="pathway">
    <text evidence="3">Cofactor biosynthesis; riboflavin biosynthesis.</text>
</comment>
<dbReference type="InterPro" id="IPR000422">
    <property type="entry name" value="DHBP_synthase_RibB"/>
</dbReference>
<dbReference type="AlphaFoldDB" id="A0A3B1ACI6"/>
<dbReference type="PANTHER" id="PTHR21327">
    <property type="entry name" value="GTP CYCLOHYDROLASE II-RELATED"/>
    <property type="match status" value="1"/>
</dbReference>
<protein>
    <submittedName>
        <fullName evidence="9">3,4-dihydroxy-2-butanone 4-phosphate synthase / GTP cyclohydrolase II</fullName>
        <ecNumber evidence="9">3.5.4.25</ecNumber>
        <ecNumber evidence="9">4.1.99.12</ecNumber>
    </submittedName>
</protein>
<gene>
    <name evidence="9" type="ORF">MNBD_GAMMA20-1384</name>
</gene>
<dbReference type="EC" id="3.5.4.25" evidence="9"/>
<dbReference type="GO" id="GO:0046872">
    <property type="term" value="F:metal ion binding"/>
    <property type="evidence" value="ECO:0007669"/>
    <property type="project" value="UniProtKB-KW"/>
</dbReference>
<evidence type="ECO:0000313" key="9">
    <source>
        <dbReference type="EMBL" id="VAX01662.1"/>
    </source>
</evidence>
<dbReference type="EMBL" id="UOFU01000234">
    <property type="protein sequence ID" value="VAX01662.1"/>
    <property type="molecule type" value="Genomic_DNA"/>
</dbReference>
<evidence type="ECO:0000256" key="4">
    <source>
        <dbReference type="ARBA" id="ARBA00022619"/>
    </source>
</evidence>
<keyword evidence="4" id="KW-0686">Riboflavin biosynthesis</keyword>
<dbReference type="GO" id="GO:0009231">
    <property type="term" value="P:riboflavin biosynthetic process"/>
    <property type="evidence" value="ECO:0007669"/>
    <property type="project" value="UniProtKB-UniPathway"/>
</dbReference>
<evidence type="ECO:0000256" key="7">
    <source>
        <dbReference type="ARBA" id="ARBA00023211"/>
    </source>
</evidence>